<dbReference type="Proteomes" id="UP000042738">
    <property type="component" value="Chromosome"/>
</dbReference>
<keyword evidence="5 7" id="KW-0808">Transferase</keyword>
<dbReference type="GeneID" id="93735157"/>
<comment type="similarity">
    <text evidence="2 7">Belongs to the class-I pyridoxal-phosphate-dependent aminotransferase family.</text>
</comment>
<evidence type="ECO:0000256" key="1">
    <source>
        <dbReference type="ARBA" id="ARBA00001933"/>
    </source>
</evidence>
<evidence type="ECO:0000256" key="5">
    <source>
        <dbReference type="ARBA" id="ARBA00022679"/>
    </source>
</evidence>
<comment type="cofactor">
    <cofactor evidence="1 7">
        <name>pyridoxal 5'-phosphate</name>
        <dbReference type="ChEBI" id="CHEBI:597326"/>
    </cofactor>
</comment>
<dbReference type="AlphaFoldDB" id="A0A068Z6C3"/>
<evidence type="ECO:0000256" key="3">
    <source>
        <dbReference type="ARBA" id="ARBA00011738"/>
    </source>
</evidence>
<dbReference type="STRING" id="138074.SYMBAF_160142"/>
<evidence type="ECO:0000256" key="2">
    <source>
        <dbReference type="ARBA" id="ARBA00007441"/>
    </source>
</evidence>
<gene>
    <name evidence="9" type="ORF">SYMBAF_01270</name>
</gene>
<dbReference type="InterPro" id="IPR015422">
    <property type="entry name" value="PyrdxlP-dep_Trfase_small"/>
</dbReference>
<dbReference type="GO" id="GO:0030170">
    <property type="term" value="F:pyridoxal phosphate binding"/>
    <property type="evidence" value="ECO:0007669"/>
    <property type="project" value="InterPro"/>
</dbReference>
<organism evidence="9 10">
    <name type="scientific">Serratia symbiotica</name>
    <dbReference type="NCBI Taxonomy" id="138074"/>
    <lineage>
        <taxon>Bacteria</taxon>
        <taxon>Pseudomonadati</taxon>
        <taxon>Pseudomonadota</taxon>
        <taxon>Gammaproteobacteria</taxon>
        <taxon>Enterobacterales</taxon>
        <taxon>Yersiniaceae</taxon>
        <taxon>Serratia</taxon>
    </lineage>
</organism>
<evidence type="ECO:0000256" key="7">
    <source>
        <dbReference type="RuleBase" id="RU000481"/>
    </source>
</evidence>
<dbReference type="CDD" id="cd00609">
    <property type="entry name" value="AAT_like"/>
    <property type="match status" value="1"/>
</dbReference>
<dbReference type="FunFam" id="3.90.1150.10:FF:000001">
    <property type="entry name" value="Aspartate aminotransferase"/>
    <property type="match status" value="1"/>
</dbReference>
<dbReference type="PANTHER" id="PTHR11879:SF37">
    <property type="entry name" value="AROMATIC-AMINO-ACID AMINOTRANSFERASE"/>
    <property type="match status" value="1"/>
</dbReference>
<evidence type="ECO:0000313" key="9">
    <source>
        <dbReference type="EMBL" id="QLH61841.1"/>
    </source>
</evidence>
<comment type="subunit">
    <text evidence="3">Homodimer.</text>
</comment>
<proteinExistence type="inferred from homology"/>
<dbReference type="PANTHER" id="PTHR11879">
    <property type="entry name" value="ASPARTATE AMINOTRANSFERASE"/>
    <property type="match status" value="1"/>
</dbReference>
<dbReference type="SUPFAM" id="SSF53383">
    <property type="entry name" value="PLP-dependent transferases"/>
    <property type="match status" value="1"/>
</dbReference>
<sequence>MFHNVEAYAGDPILSLMEKFKQDHRAHKVNLSIGLYHNEQGIIPQMQVVAAAQAQLSRVEQCASLYLPMEGLQPYRTAVQQLLFGSQHPMLRQERIATIQTVGGSGALKVGADFLKNYFPDSQVWVSDPTWENHVAIFNGAGFKVNTYPYFDTGSLGVKFDAMLGALKQLPRHSIVLLHPCCHNPTGSDLTTAQWDDVIKVIADRALIPFLDVAYQGFGVGMDQDAYACRAIATAGLPCLVSNSFSKIFSLYGERVGGLSVVCESQEVAIRVLGQLKATVRRNYSSPPSFGAQVVAKVLNDAPLKAQWQNEVASMRTRLLEMRKTLAEALKGVLPQHNFDYLLEQCGMFSYTGLSAAQVDRLREEFGVYLLHSGRMCVAGLNHNNVHFVAEAFAAVQ</sequence>
<dbReference type="GO" id="GO:0033585">
    <property type="term" value="P:L-phenylalanine biosynthetic process from chorismate via phenylpyruvate"/>
    <property type="evidence" value="ECO:0007669"/>
    <property type="project" value="TreeGrafter"/>
</dbReference>
<accession>A0A068Z6C3</accession>
<dbReference type="Pfam" id="PF00155">
    <property type="entry name" value="Aminotran_1_2"/>
    <property type="match status" value="1"/>
</dbReference>
<name>A0A068Z6C3_9GAMM</name>
<protein>
    <recommendedName>
        <fullName evidence="7">Aminotransferase</fullName>
        <ecNumber evidence="7">2.6.1.-</ecNumber>
    </recommendedName>
</protein>
<dbReference type="InterPro" id="IPR015421">
    <property type="entry name" value="PyrdxlP-dep_Trfase_major"/>
</dbReference>
<dbReference type="PROSITE" id="PS00105">
    <property type="entry name" value="AA_TRANSFER_CLASS_1"/>
    <property type="match status" value="1"/>
</dbReference>
<feature type="domain" description="Aminotransferase class I/classII large" evidence="8">
    <location>
        <begin position="27"/>
        <end position="392"/>
    </location>
</feature>
<evidence type="ECO:0000313" key="10">
    <source>
        <dbReference type="Proteomes" id="UP000042738"/>
    </source>
</evidence>
<dbReference type="GO" id="GO:0005829">
    <property type="term" value="C:cytosol"/>
    <property type="evidence" value="ECO:0007669"/>
    <property type="project" value="TreeGrafter"/>
</dbReference>
<evidence type="ECO:0000259" key="8">
    <source>
        <dbReference type="Pfam" id="PF00155"/>
    </source>
</evidence>
<keyword evidence="4 7" id="KW-0032">Aminotransferase</keyword>
<dbReference type="NCBIfam" id="NF006719">
    <property type="entry name" value="PRK09257.1"/>
    <property type="match status" value="1"/>
</dbReference>
<dbReference type="InterPro" id="IPR000796">
    <property type="entry name" value="Asp_trans"/>
</dbReference>
<dbReference type="GO" id="GO:0004838">
    <property type="term" value="F:L-tyrosine-2-oxoglutarate transaminase activity"/>
    <property type="evidence" value="ECO:0007669"/>
    <property type="project" value="TreeGrafter"/>
</dbReference>
<dbReference type="GO" id="GO:0042802">
    <property type="term" value="F:identical protein binding"/>
    <property type="evidence" value="ECO:0007669"/>
    <property type="project" value="TreeGrafter"/>
</dbReference>
<evidence type="ECO:0000256" key="6">
    <source>
        <dbReference type="ARBA" id="ARBA00022898"/>
    </source>
</evidence>
<dbReference type="FunFam" id="3.40.640.10:FF:000015">
    <property type="entry name" value="Aspartate aminotransferase"/>
    <property type="match status" value="1"/>
</dbReference>
<dbReference type="EMBL" id="CP050855">
    <property type="protein sequence ID" value="QLH61841.1"/>
    <property type="molecule type" value="Genomic_DNA"/>
</dbReference>
<dbReference type="Gene3D" id="3.90.1150.10">
    <property type="entry name" value="Aspartate Aminotransferase, domain 1"/>
    <property type="match status" value="1"/>
</dbReference>
<dbReference type="RefSeq" id="WP_040264415.1">
    <property type="nucleotide sequence ID" value="NZ_CAXKXZ010000057.1"/>
</dbReference>
<dbReference type="EC" id="2.6.1.-" evidence="7"/>
<dbReference type="InterPro" id="IPR015424">
    <property type="entry name" value="PyrdxlP-dep_Trfase"/>
</dbReference>
<reference evidence="9 10" key="1">
    <citation type="journal article" date="2014" name="Genome Announc.">
        <title>Whole-Genome Sequence of Serratia symbiotica Strain CWBI-2.3T, a Free-Living Symbiont of the Black Bean Aphid Aphis fabae.</title>
        <authorList>
            <person name="Foray V."/>
            <person name="Grigorescu A.S."/>
            <person name="Sabri A."/>
            <person name="Haubruge E."/>
            <person name="Lognay G."/>
            <person name="Francis F."/>
            <person name="Fauconnier M.L."/>
            <person name="Hance T."/>
            <person name="Thonart P."/>
        </authorList>
    </citation>
    <scope>NUCLEOTIDE SEQUENCE [LARGE SCALE GENOMIC DNA]</scope>
    <source>
        <strain evidence="9">CWBI-2.3</strain>
    </source>
</reference>
<dbReference type="InterPro" id="IPR004839">
    <property type="entry name" value="Aminotransferase_I/II_large"/>
</dbReference>
<evidence type="ECO:0000256" key="4">
    <source>
        <dbReference type="ARBA" id="ARBA00022576"/>
    </source>
</evidence>
<keyword evidence="6" id="KW-0663">Pyridoxal phosphate</keyword>
<dbReference type="Gene3D" id="3.40.640.10">
    <property type="entry name" value="Type I PLP-dependent aspartate aminotransferase-like (Major domain)"/>
    <property type="match status" value="1"/>
</dbReference>
<dbReference type="PRINTS" id="PR00799">
    <property type="entry name" value="TRANSAMINASE"/>
</dbReference>
<dbReference type="InterPro" id="IPR004838">
    <property type="entry name" value="NHTrfase_class1_PyrdxlP-BS"/>
</dbReference>